<protein>
    <recommendedName>
        <fullName evidence="2">CobB/CobQ-like glutamine amidotransferase domain-containing protein</fullName>
    </recommendedName>
</protein>
<evidence type="ECO:0000259" key="2">
    <source>
        <dbReference type="Pfam" id="PF07685"/>
    </source>
</evidence>
<dbReference type="InterPro" id="IPR011698">
    <property type="entry name" value="GATase_3"/>
</dbReference>
<name>A0A8I0AIW7_9FIRM</name>
<organism evidence="3 4">
    <name type="scientific">Coprococcus hominis</name>
    <name type="common">ex Liu et al. 2022</name>
    <dbReference type="NCBI Taxonomy" id="2763039"/>
    <lineage>
        <taxon>Bacteria</taxon>
        <taxon>Bacillati</taxon>
        <taxon>Bacillota</taxon>
        <taxon>Clostridia</taxon>
        <taxon>Lachnospirales</taxon>
        <taxon>Lachnospiraceae</taxon>
        <taxon>Coprococcus</taxon>
    </lineage>
</organism>
<evidence type="ECO:0000313" key="4">
    <source>
        <dbReference type="Proteomes" id="UP000615234"/>
    </source>
</evidence>
<keyword evidence="1" id="KW-0315">Glutamine amidotransferase</keyword>
<evidence type="ECO:0000256" key="1">
    <source>
        <dbReference type="ARBA" id="ARBA00022962"/>
    </source>
</evidence>
<dbReference type="Proteomes" id="UP000615234">
    <property type="component" value="Unassembled WGS sequence"/>
</dbReference>
<dbReference type="RefSeq" id="WP_021944163.1">
    <property type="nucleotide sequence ID" value="NZ_JACOOX010000003.1"/>
</dbReference>
<dbReference type="Pfam" id="PF07685">
    <property type="entry name" value="GATase_3"/>
    <property type="match status" value="1"/>
</dbReference>
<keyword evidence="4" id="KW-1185">Reference proteome</keyword>
<accession>A0A8I0AIW7</accession>
<sequence>MGTDITIEVLYGEFANLFGELQNVNYLKDCMPEATVIYTGLYDKPAFTEGRANLVYMGAMTENQQELAIQALKPYKKELEEQIEAGTVFLFTGNAVEIVEQYIENEDGSRIEGLGIFNTYAKRDMMHRYHSLVFGQYEDIKLVGFKAQFSHSYGDNSKDYFYDVIRGDGFHPGIKQEGLKRKNFFATYTVGPFLIMNPLFVKYLMQLLGIKEPVLAYESVIMEAYRQRLEEFEDEKLKYQ</sequence>
<reference evidence="3 4" key="1">
    <citation type="submission" date="2020-08" db="EMBL/GenBank/DDBJ databases">
        <title>Genome public.</title>
        <authorList>
            <person name="Liu C."/>
            <person name="Sun Q."/>
        </authorList>
    </citation>
    <scope>NUCLEOTIDE SEQUENCE [LARGE SCALE GENOMIC DNA]</scope>
    <source>
        <strain evidence="3 4">NSJ-10</strain>
    </source>
</reference>
<proteinExistence type="predicted"/>
<dbReference type="EMBL" id="JACOOX010000003">
    <property type="protein sequence ID" value="MBC5662297.1"/>
    <property type="molecule type" value="Genomic_DNA"/>
</dbReference>
<feature type="domain" description="CobB/CobQ-like glutamine amidotransferase" evidence="2">
    <location>
        <begin position="7"/>
        <end position="194"/>
    </location>
</feature>
<comment type="caution">
    <text evidence="3">The sequence shown here is derived from an EMBL/GenBank/DDBJ whole genome shotgun (WGS) entry which is preliminary data.</text>
</comment>
<evidence type="ECO:0000313" key="3">
    <source>
        <dbReference type="EMBL" id="MBC5662297.1"/>
    </source>
</evidence>
<dbReference type="AlphaFoldDB" id="A0A8I0AIW7"/>
<gene>
    <name evidence="3" type="ORF">H8S09_05225</name>
</gene>
<dbReference type="GO" id="GO:0003824">
    <property type="term" value="F:catalytic activity"/>
    <property type="evidence" value="ECO:0007669"/>
    <property type="project" value="InterPro"/>
</dbReference>